<feature type="compositionally biased region" description="Low complexity" evidence="4">
    <location>
        <begin position="4110"/>
        <end position="4123"/>
    </location>
</feature>
<keyword evidence="6" id="KW-0732">Signal</keyword>
<feature type="domain" description="EGF-like" evidence="8">
    <location>
        <begin position="3214"/>
        <end position="3251"/>
    </location>
</feature>
<dbReference type="Gene3D" id="2.60.120.290">
    <property type="entry name" value="Spermadhesin, CUB domain"/>
    <property type="match status" value="1"/>
</dbReference>
<feature type="domain" description="HYR" evidence="9">
    <location>
        <begin position="2962"/>
        <end position="3044"/>
    </location>
</feature>
<feature type="disulfide bond" evidence="3">
    <location>
        <begin position="3549"/>
        <end position="3558"/>
    </location>
</feature>
<feature type="domain" description="HYR" evidence="9">
    <location>
        <begin position="442"/>
        <end position="524"/>
    </location>
</feature>
<feature type="domain" description="HYR" evidence="9">
    <location>
        <begin position="3131"/>
        <end position="3214"/>
    </location>
</feature>
<feature type="region of interest" description="Disordered" evidence="4">
    <location>
        <begin position="1053"/>
        <end position="1082"/>
    </location>
</feature>
<feature type="domain" description="HYR" evidence="9">
    <location>
        <begin position="4088"/>
        <end position="4170"/>
    </location>
</feature>
<dbReference type="PROSITE" id="PS50825">
    <property type="entry name" value="HYR"/>
    <property type="match status" value="42"/>
</dbReference>
<feature type="compositionally biased region" description="Polar residues" evidence="4">
    <location>
        <begin position="3069"/>
        <end position="3090"/>
    </location>
</feature>
<dbReference type="SUPFAM" id="SSF57196">
    <property type="entry name" value="EGF/Laminin"/>
    <property type="match status" value="8"/>
</dbReference>
<feature type="region of interest" description="Disordered" evidence="4">
    <location>
        <begin position="1563"/>
        <end position="1600"/>
    </location>
</feature>
<evidence type="ECO:0000256" key="6">
    <source>
        <dbReference type="SAM" id="SignalP"/>
    </source>
</evidence>
<feature type="region of interest" description="Disordered" evidence="4">
    <location>
        <begin position="1897"/>
        <end position="1926"/>
    </location>
</feature>
<feature type="domain" description="HYR" evidence="9">
    <location>
        <begin position="778"/>
        <end position="860"/>
    </location>
</feature>
<feature type="domain" description="HYR" evidence="9">
    <location>
        <begin position="2290"/>
        <end position="2372"/>
    </location>
</feature>
<dbReference type="PANTHER" id="PTHR24273">
    <property type="entry name" value="FI04643P-RELATED"/>
    <property type="match status" value="1"/>
</dbReference>
<dbReference type="InterPro" id="IPR001881">
    <property type="entry name" value="EGF-like_Ca-bd_dom"/>
</dbReference>
<feature type="domain" description="HYR" evidence="9">
    <location>
        <begin position="1282"/>
        <end position="1364"/>
    </location>
</feature>
<dbReference type="GO" id="GO:0005509">
    <property type="term" value="F:calcium ion binding"/>
    <property type="evidence" value="ECO:0007669"/>
    <property type="project" value="InterPro"/>
</dbReference>
<feature type="domain" description="HYR" evidence="9">
    <location>
        <begin position="862"/>
        <end position="944"/>
    </location>
</feature>
<feature type="domain" description="HYR" evidence="9">
    <location>
        <begin position="694"/>
        <end position="776"/>
    </location>
</feature>
<dbReference type="Proteomes" id="UP000694845">
    <property type="component" value="Unplaced"/>
</dbReference>
<keyword evidence="5" id="KW-0472">Membrane</keyword>
<dbReference type="PROSITE" id="PS50026">
    <property type="entry name" value="EGF_3"/>
    <property type="match status" value="11"/>
</dbReference>
<dbReference type="PROSITE" id="PS01186">
    <property type="entry name" value="EGF_2"/>
    <property type="match status" value="4"/>
</dbReference>
<feature type="disulfide bond" evidence="3">
    <location>
        <begin position="3410"/>
        <end position="3419"/>
    </location>
</feature>
<feature type="domain" description="HYR" evidence="9">
    <location>
        <begin position="2206"/>
        <end position="2288"/>
    </location>
</feature>
<feature type="region of interest" description="Disordered" evidence="4">
    <location>
        <begin position="1649"/>
        <end position="1672"/>
    </location>
</feature>
<dbReference type="Gene3D" id="2.10.25.10">
    <property type="entry name" value="Laminin"/>
    <property type="match status" value="10"/>
</dbReference>
<evidence type="ECO:0000259" key="8">
    <source>
        <dbReference type="PROSITE" id="PS50026"/>
    </source>
</evidence>
<evidence type="ECO:0000313" key="11">
    <source>
        <dbReference type="RefSeq" id="XP_022082301.1"/>
    </source>
</evidence>
<feature type="domain" description="HYR" evidence="9">
    <location>
        <begin position="2458"/>
        <end position="2540"/>
    </location>
</feature>
<feature type="domain" description="EGF-like" evidence="8">
    <location>
        <begin position="3513"/>
        <end position="3559"/>
    </location>
</feature>
<feature type="domain" description="EGF-like" evidence="8">
    <location>
        <begin position="3294"/>
        <end position="3333"/>
    </location>
</feature>
<feature type="compositionally biased region" description="Polar residues" evidence="4">
    <location>
        <begin position="557"/>
        <end position="579"/>
    </location>
</feature>
<protein>
    <submittedName>
        <fullName evidence="11">Mucin-17-like isoform X1</fullName>
    </submittedName>
</protein>
<feature type="domain" description="HYR" evidence="9">
    <location>
        <begin position="3655"/>
        <end position="3737"/>
    </location>
</feature>
<feature type="compositionally biased region" description="Polar residues" evidence="4">
    <location>
        <begin position="2903"/>
        <end position="2929"/>
    </location>
</feature>
<evidence type="ECO:0000256" key="2">
    <source>
        <dbReference type="ARBA" id="ARBA00023157"/>
    </source>
</evidence>
<feature type="domain" description="HYR" evidence="9">
    <location>
        <begin position="2038"/>
        <end position="2120"/>
    </location>
</feature>
<reference evidence="11" key="1">
    <citation type="submission" date="2025-08" db="UniProtKB">
        <authorList>
            <consortium name="RefSeq"/>
        </authorList>
    </citation>
    <scope>IDENTIFICATION</scope>
</reference>
<dbReference type="InterPro" id="IPR013783">
    <property type="entry name" value="Ig-like_fold"/>
</dbReference>
<feature type="domain" description="HYR" evidence="9">
    <location>
        <begin position="1954"/>
        <end position="2036"/>
    </location>
</feature>
<feature type="domain" description="HYR" evidence="9">
    <location>
        <begin position="1366"/>
        <end position="1448"/>
    </location>
</feature>
<feature type="domain" description="HYR" evidence="9">
    <location>
        <begin position="358"/>
        <end position="440"/>
    </location>
</feature>
<feature type="domain" description="EGF-like" evidence="8">
    <location>
        <begin position="3615"/>
        <end position="3651"/>
    </location>
</feature>
<feature type="compositionally biased region" description="Low complexity" evidence="4">
    <location>
        <begin position="2567"/>
        <end position="2593"/>
    </location>
</feature>
<feature type="domain" description="HYR" evidence="9">
    <location>
        <begin position="2794"/>
        <end position="2876"/>
    </location>
</feature>
<feature type="region of interest" description="Disordered" evidence="4">
    <location>
        <begin position="884"/>
        <end position="914"/>
    </location>
</feature>
<feature type="domain" description="HYR" evidence="9">
    <location>
        <begin position="1030"/>
        <end position="1112"/>
    </location>
</feature>
<feature type="domain" description="HYR" evidence="9">
    <location>
        <begin position="1198"/>
        <end position="1280"/>
    </location>
</feature>
<dbReference type="InterPro" id="IPR035914">
    <property type="entry name" value="Sperma_CUB_dom_sf"/>
</dbReference>
<feature type="domain" description="HYR" evidence="9">
    <location>
        <begin position="192"/>
        <end position="272"/>
    </location>
</feature>
<feature type="compositionally biased region" description="Low complexity" evidence="4">
    <location>
        <begin position="1566"/>
        <end position="1586"/>
    </location>
</feature>
<feature type="domain" description="HYR" evidence="9">
    <location>
        <begin position="1450"/>
        <end position="1532"/>
    </location>
</feature>
<keyword evidence="5" id="KW-1133">Transmembrane helix</keyword>
<name>A0A8B7XQJ9_ACAPL</name>
<feature type="domain" description="EGF-like" evidence="8">
    <location>
        <begin position="3567"/>
        <end position="3612"/>
    </location>
</feature>
<dbReference type="SMART" id="SM00179">
    <property type="entry name" value="EGF_CA"/>
    <property type="match status" value="7"/>
</dbReference>
<feature type="region of interest" description="Disordered" evidence="4">
    <location>
        <begin position="2405"/>
        <end position="2431"/>
    </location>
</feature>
<feature type="region of interest" description="Disordered" evidence="4">
    <location>
        <begin position="387"/>
        <end position="410"/>
    </location>
</feature>
<dbReference type="SMART" id="SM00181">
    <property type="entry name" value="EGF"/>
    <property type="match status" value="12"/>
</dbReference>
<keyword evidence="2 3" id="KW-1015">Disulfide bond</keyword>
<dbReference type="SMART" id="SM00042">
    <property type="entry name" value="CUB"/>
    <property type="match status" value="1"/>
</dbReference>
<feature type="domain" description="HYR" evidence="9">
    <location>
        <begin position="3914"/>
        <end position="3998"/>
    </location>
</feature>
<keyword evidence="5" id="KW-0812">Transmembrane</keyword>
<feature type="region of interest" description="Disordered" evidence="4">
    <location>
        <begin position="4110"/>
        <end position="4131"/>
    </location>
</feature>
<proteinExistence type="predicted"/>
<feature type="compositionally biased region" description="Polar residues" evidence="4">
    <location>
        <begin position="2149"/>
        <end position="2171"/>
    </location>
</feature>
<feature type="domain" description="HYR" evidence="9">
    <location>
        <begin position="2626"/>
        <end position="2708"/>
    </location>
</feature>
<feature type="region of interest" description="Disordered" evidence="4">
    <location>
        <begin position="2900"/>
        <end position="2929"/>
    </location>
</feature>
<feature type="region of interest" description="Disordered" evidence="4">
    <location>
        <begin position="2487"/>
        <end position="2513"/>
    </location>
</feature>
<feature type="domain" description="HYR" evidence="9">
    <location>
        <begin position="2710"/>
        <end position="2792"/>
    </location>
</feature>
<evidence type="ECO:0000256" key="5">
    <source>
        <dbReference type="SAM" id="Phobius"/>
    </source>
</evidence>
<feature type="compositionally biased region" description="Polar residues" evidence="4">
    <location>
        <begin position="1221"/>
        <end position="1244"/>
    </location>
</feature>
<dbReference type="Gene3D" id="2.60.40.10">
    <property type="entry name" value="Immunoglobulins"/>
    <property type="match status" value="2"/>
</dbReference>
<dbReference type="PROSITE" id="PS00022">
    <property type="entry name" value="EGF_1"/>
    <property type="match status" value="10"/>
</dbReference>
<feature type="region of interest" description="Disordered" evidence="4">
    <location>
        <begin position="716"/>
        <end position="748"/>
    </location>
</feature>
<feature type="disulfide bond" evidence="3">
    <location>
        <begin position="4233"/>
        <end position="4242"/>
    </location>
</feature>
<evidence type="ECO:0000259" key="9">
    <source>
        <dbReference type="PROSITE" id="PS50825"/>
    </source>
</evidence>
<dbReference type="CDD" id="cd00054">
    <property type="entry name" value="EGF_CA"/>
    <property type="match status" value="10"/>
</dbReference>
<feature type="disulfide bond" evidence="3">
    <location>
        <begin position="3602"/>
        <end position="3611"/>
    </location>
</feature>
<feature type="domain" description="EGF-like" evidence="8">
    <location>
        <begin position="19"/>
        <end position="62"/>
    </location>
</feature>
<evidence type="ECO:0000256" key="4">
    <source>
        <dbReference type="SAM" id="MobiDB-lite"/>
    </source>
</evidence>
<feature type="compositionally biased region" description="Polar residues" evidence="4">
    <location>
        <begin position="1055"/>
        <end position="1082"/>
    </location>
</feature>
<feature type="domain" description="EGF-like" evidence="8">
    <location>
        <begin position="3468"/>
        <end position="3505"/>
    </location>
</feature>
<evidence type="ECO:0000256" key="1">
    <source>
        <dbReference type="ARBA" id="ARBA00022737"/>
    </source>
</evidence>
<feature type="compositionally biased region" description="Polar residues" evidence="4">
    <location>
        <begin position="884"/>
        <end position="894"/>
    </location>
</feature>
<keyword evidence="10" id="KW-1185">Reference proteome</keyword>
<feature type="region of interest" description="Disordered" evidence="4">
    <location>
        <begin position="2825"/>
        <end position="2846"/>
    </location>
</feature>
<dbReference type="PROSITE" id="PS01180">
    <property type="entry name" value="CUB"/>
    <property type="match status" value="1"/>
</dbReference>
<dbReference type="InterPro" id="IPR000742">
    <property type="entry name" value="EGF"/>
</dbReference>
<feature type="domain" description="HYR" evidence="9">
    <location>
        <begin position="526"/>
        <end position="608"/>
    </location>
</feature>
<feature type="compositionally biased region" description="Polar residues" evidence="4">
    <location>
        <begin position="1397"/>
        <end position="1420"/>
    </location>
</feature>
<feature type="region of interest" description="Disordered" evidence="4">
    <location>
        <begin position="1816"/>
        <end position="1838"/>
    </location>
</feature>
<feature type="compositionally biased region" description="Polar residues" evidence="4">
    <location>
        <begin position="1906"/>
        <end position="1926"/>
    </location>
</feature>
<feature type="domain" description="HYR" evidence="9">
    <location>
        <begin position="1786"/>
        <end position="1868"/>
    </location>
</feature>
<gene>
    <name evidence="11" type="primary">LOC110974758</name>
</gene>
<feature type="domain" description="HYR" evidence="9">
    <location>
        <begin position="2878"/>
        <end position="2960"/>
    </location>
</feature>
<feature type="disulfide bond" evidence="3">
    <location>
        <begin position="3323"/>
        <end position="3332"/>
    </location>
</feature>
<dbReference type="RefSeq" id="XP_022082301.1">
    <property type="nucleotide sequence ID" value="XM_022226609.1"/>
</dbReference>
<organism evidence="10 11">
    <name type="scientific">Acanthaster planci</name>
    <name type="common">Crown-of-thorns starfish</name>
    <dbReference type="NCBI Taxonomy" id="133434"/>
    <lineage>
        <taxon>Eukaryota</taxon>
        <taxon>Metazoa</taxon>
        <taxon>Echinodermata</taxon>
        <taxon>Eleutherozoa</taxon>
        <taxon>Asterozoa</taxon>
        <taxon>Asteroidea</taxon>
        <taxon>Valvatacea</taxon>
        <taxon>Valvatida</taxon>
        <taxon>Acanthasteridae</taxon>
        <taxon>Acanthaster</taxon>
    </lineage>
</organism>
<feature type="domain" description="HYR" evidence="9">
    <location>
        <begin position="3046"/>
        <end position="3129"/>
    </location>
</feature>
<feature type="domain" description="HYR" evidence="9">
    <location>
        <begin position="273"/>
        <end position="356"/>
    </location>
</feature>
<feature type="region of interest" description="Disordered" evidence="4">
    <location>
        <begin position="1221"/>
        <end position="1252"/>
    </location>
</feature>
<feature type="disulfide bond" evidence="3">
    <location>
        <begin position="3241"/>
        <end position="3250"/>
    </location>
</feature>
<feature type="domain" description="HYR" evidence="9">
    <location>
        <begin position="1114"/>
        <end position="1196"/>
    </location>
</feature>
<feature type="domain" description="EGF-like" evidence="8">
    <location>
        <begin position="3423"/>
        <end position="3462"/>
    </location>
</feature>
<feature type="domain" description="HYR" evidence="9">
    <location>
        <begin position="1702"/>
        <end position="1784"/>
    </location>
</feature>
<feature type="compositionally biased region" description="Polar residues" evidence="4">
    <location>
        <begin position="2489"/>
        <end position="2507"/>
    </location>
</feature>
<feature type="domain" description="HYR" evidence="9">
    <location>
        <begin position="4005"/>
        <end position="4087"/>
    </location>
</feature>
<feature type="domain" description="HYR" evidence="9">
    <location>
        <begin position="1870"/>
        <end position="1952"/>
    </location>
</feature>
<feature type="domain" description="EGF-like" evidence="8">
    <location>
        <begin position="4210"/>
        <end position="4243"/>
    </location>
</feature>
<dbReference type="KEGG" id="aplc:110974758"/>
<feature type="chain" id="PRO_5034263976" evidence="6">
    <location>
        <begin position="20"/>
        <end position="4317"/>
    </location>
</feature>
<feature type="compositionally biased region" description="Polar residues" evidence="4">
    <location>
        <begin position="1588"/>
        <end position="1600"/>
    </location>
</feature>
<keyword evidence="1" id="KW-0677">Repeat</keyword>
<evidence type="ECO:0000313" key="10">
    <source>
        <dbReference type="Proteomes" id="UP000694845"/>
    </source>
</evidence>
<feature type="domain" description="HYR" evidence="9">
    <location>
        <begin position="2374"/>
        <end position="2456"/>
    </location>
</feature>
<feature type="domain" description="HYR" evidence="9">
    <location>
        <begin position="946"/>
        <end position="1028"/>
    </location>
</feature>
<accession>A0A8B7XQJ9</accession>
<dbReference type="InterPro" id="IPR000859">
    <property type="entry name" value="CUB_dom"/>
</dbReference>
<dbReference type="SUPFAM" id="SSF49854">
    <property type="entry name" value="Spermadhesin, CUB domain"/>
    <property type="match status" value="1"/>
</dbReference>
<feature type="compositionally biased region" description="Low complexity" evidence="4">
    <location>
        <begin position="895"/>
        <end position="906"/>
    </location>
</feature>
<feature type="region of interest" description="Disordered" evidence="4">
    <location>
        <begin position="553"/>
        <end position="579"/>
    </location>
</feature>
<feature type="signal peptide" evidence="6">
    <location>
        <begin position="1"/>
        <end position="19"/>
    </location>
</feature>
<feature type="domain" description="HYR" evidence="9">
    <location>
        <begin position="610"/>
        <end position="692"/>
    </location>
</feature>
<feature type="domain" description="HYR" evidence="9">
    <location>
        <begin position="3827"/>
        <end position="3910"/>
    </location>
</feature>
<feature type="disulfide bond" evidence="3">
    <location>
        <begin position="3495"/>
        <end position="3504"/>
    </location>
</feature>
<feature type="region of interest" description="Disordered" evidence="4">
    <location>
        <begin position="1316"/>
        <end position="1341"/>
    </location>
</feature>
<feature type="domain" description="EGF-like" evidence="8">
    <location>
        <begin position="3381"/>
        <end position="3420"/>
    </location>
</feature>
<sequence>MGPLLLMAVLALFTGQTLSQEMCVTNQCQNGENCYNRPVDAISPEGYICECNLPFRDGYNCAIGPDNQEVYTCFGSSCLTGTFTSKDWPNEYPSRYRALYLLYIPGANGIKFTFNAPFSIEMDKDELYIGKGLTVDFNQLLGTDTVGPDVLFFEGDQLPGEAVLDNTDVAYLYFITDKNIQFAGFSVSFQMVDIDPPAIINCPSDISLTTEVPEGTQAVWTAPTATDASAFTTTSTHVPGQLFPQGPTTVTYVFRDALGNEATCSFTVTVTLIDEQPPQIQTTTDDITVTVPFGTTGTSVNWNEPTATDNLGTVFTSRSNDPGSFFLTGTSTLVTYTFADTFGNTVSTSFTVQVVEEADAIPPVVTSFPSDITITVPFGTTSAVVNWDEPSSTDNSGTSTASSNLPSGSTFPVGTTPVTYTFTDPAGNTATQTFTVNIIMLPDTEPPNVLTFPEDITLTVPFGTTSTVVNWTPPTANDNSGTVNTVSDVQPGSSFPPGETQVTYTFTDPAGNTVNRVLNVNVVVLSDTTPPVVTSFPTDVTVTVPFGTDSIPVTWDEPTSTDNSGTSTQSTNIPSGSTFPVGTTPVTYTFVDPAGNSVTRTFDVTIIMQPDSEPPSVQTFPNDITVTIPFGTPNSVVNWPVPTVTDNSGTVSVSTNQEPGTSFPIGSTPVTYTFTDPAGNTVTRTFTVNVVELPDSTPPSVNSFPGDITITVPFGTTETPVSWNEPTSTDNSGTSTQSSNIPSGSTFPLGSTPVTYTFTDPTGNSVTRTFTVNVIMLADNEPPSVQTFPEDITVTVPFGTSNSLVNWPVPTATDNSGTVNVNTNREPGGSFPVGSTPVTYTFTDPAGNTVTRTFTVNVVELPDSNPPTVVSFPEDITVTVPFGTTQTPVSWNEPTSTDDSGTSTQSFNIPSGSSFPVGSTPVTYTFTDPTGNSVTRTFTVNVIMLADTEPPSVQTFPRDVTITVPFGTTSSVVNWPVPTVTDNSGTVSVNSNREPGQTFPVGTTPVTYTFTDPTGNTVTRTFSVNVVELPDSNPPTVTSFPNDITVTVPFGTRETPVSWNEPTSTDNSGTSTQSSNIPSGSNFPVGSTAVTYTFTDPTGNTVTQTFNVNVIELADTEPPAVESFPDDITVTVPFGTTSSVVNWPAPTVTDNSGSVSVNSNRAPGSSFSLGTTPVTYTFTDPAGNTVTRTFNVNVMELADNVPPVVTSFPQDITVTVPFGTTETPVTWDEPTSTDNSGSSFQNPSKLPGSSFPVGSTPVTYTFTDPSGNTVTQTFTVNVIELGDTSPPVVQTFPNDITVTVPFGTTSTIVNWPVPTSSDNSGTVSTNSNREPGSSFPIGTTPVTYTFTDPTGNTVTRTFNVNVMALPDTTPPVVNTFPQDVTVTVPFGTTGTVVNWDEPTSTDNSGTSTQSTDIPSGSSFPVGSTPVTYTFTDPDGNSVTRTFTVNVIELADTEAPVVQNFPNDITVTVPFGSDSTIVNWPEPTVTDNSGTVNSNSNRQPGSVFQPGTTAVIYTFTDPSGNTVTRTFNVNVRVASDNSPPVVTSFPDDITVTVPFGTMEATVTWDEPTSTDNSGSSSQNPSRPSGSTFPVGSTPVTYTFTDPSGNTVTQTFTVNVIELPDNEPPSVISFPSDITVTVPFGVSRTPVNWSPPVSTDNSGTVSVSSNREPGSSFQPGTTTVVYTFTDPAGNTITRDFDVNVIVQPDTTPPVVTTFPADVSVTVPFGIDSATVTWEEPTSTDNSGTATQVASIQSGSSFPLGTTPVTYTFTDPSGNTVEQTFNVRVIQLPDDIRPVVTSFPSDITITVPFGTTSAVATWDEPTSTDNSGTSNQSGSIPSGSTFPLGITPVTYTFTDPSGNTVTMTFNVNVVMESDNEPPVVDSFPNDVTVTVPFGTSSTPISWPTPTATDNSGTVSINSNRDPGSSFTPGSTQVTYTFTDPSGNTVTRSFNVNVVVLPDGVPPVITSFPADVTVTVPFGTTGTTVTWDEPTSVDNSGFSFQNPSKTPGSFFPVGTTPVTYTFMDPTGNGVEMTFNVNVVELPDTEPPVIATFPEDIVRTVPFGTLSTPVSWQPPTYTDNSGTTEIATNIQPGSSFLPGTTPVTYTFTDPSGNSVIRSFNVVVVVLPDTDPPVVLTFPSDITVTVPFGTGSTPVTWDDPTSTDNSGSSFQNPSITPGSAFPVGTTPVTYTFNDPSGNTVTQTFEVTVIELPDTEPPSVETFPSDITVTVPFGTPSTLVNWPFPTATDNSGTVNTFTSNEPGSSFPVGQTTVTYTFTDPSGNTVARSFDINVITQPDSVPPSVTSFPDDITVTVPFGATGTVVTWDEPTSTDNSGVSIQNPSKLPGSTFLVGSTPVTYTFTDPSGNMVERTFTVNVVELPDTEPPVVTSFPSDITVTVPFGTESTPITWVPPSSTDNSGTVETNSNREPGSSFPPGTTPVTYTFTDPAGNTVARTFNVNVNVLPDTQVPTILTFPSDTTITVPFGIDSAVVTWDEPTSSDNSGGTFQTPSKPSGSEFPLGSTPVTYTFTDPAGNEVSRTFTVNVVQLPDSTPPVVTSFPSDVTITVPFGTTGTPVTWNEPTSTDNSGTSSQSGSIPSGSVFPVGSTPVTYTFTDPAGNSVTQSFMVNVIMLPDTEPPQIVEFPDDITITVPFGTDEVPINWPVPAVSDNSGTVNSNSNKQPGSNFQPGTTPVTYTFTDPAGNTVTRTFNVNVVVEPDTSAPEINTFPSDITVMVPFGSTGTTVDWDEPTTTDNSGTSIPSSNLPSGSFFPVGSTPVTYTFTDPSGNTRTETFNVNVVMMPDTEAPVVQEFPEDITVTVPFGSDNTPVTWPQPTVTDNSGTVNSITNKQPGSLFQPGTTPVMYTFTDPSGNVVMRTFNVNVMVLSDNSPPVVTRFPSDITLTVPFGTDETPVNWQEPTSTDNSGSSFQTPSLPSGSTFPVGMTPVTYTFTDPSGNTVERTFTVNVVRLPDNVLPLIVDSPEDIEVFVPFGSTGTNVNWSPPTATDNSGTVIPSASQEPGSFFPLGNTPVTYTFTDPAGNIATTSFMVKVTELPDTIPPMITSLSEDVTVTVPFGSPGTTVSWPEPTATDNSGSFTTTKTDEPGSFFPTGSVTPVTYTFTDPAGNTVSTTLTVRVVEEPDEVSPVFITCQSDITFHVLTGKAPVPVQFTAPTASDNSGSVNLVIRTKNPGDMFNAGRTAVEYKFEDQAGNSASCTFNVDVVEANPCSPEPCQNGAACVPATLTTYTCICPDCYLGDTCEIAMDACENNACLNGAACAALAGSCTQYECQCPACYTGQFCQTFVDSCENNQCANGAQCVTSPDDCLEYTCRCPPCFTGRYCDIPVDACDNHGCLSGGMCVPSSLTTSLYSCSQYTCSCTGCFTGARCEIQRDACNPNPCLNGGACSSLPDSCYSYTCQCNGCFTGFNCEIPIPSPCDNNPCQNGGVCSEVQGACGAYTCACPNSFIGLNCETPISENPNPCNSFPCKNGASCLTMDSDHYMCLCTGDYVGPNCQTQRGNAPQLDACGSFPCINGAACYNSFNSNSGTNTFIPQYSCICADGFTGTNCDTATGDAPALNICSLGERPPCQQGAQCSNAYHSLDQDVDYYCACPVGFIGHNCETPISDPCASNPCRNGANCIAFNTYFMCECLPGFGAKTCETRDGDTTPPSISNCPASVYLGNSGLSGQTVSWTPPTATDDSGTVVQVYASHQPDSVFPRGVTPVTYIFADPSQNYARCVFFINIEDGSPVADNVPPTINNCPNDISVTATSGANIAVVTWTEPTATDNAPGTVTLQSPTGSGSSFNLGSTVVTYTATDASGNQATCSFTVTVNAPEDNTPPTIIGCPTGATATASVGASSAPVTWTAPTATDNSGGQVTISASAQPGDSFPVGATTVLYTFTDPSGNEATCSFMVVVNAVEGPDREAPVISGCPGDQSVSPDPGSDFATVTWVEPTAVDNSGQEPGEAKSHQPPATFPRDTITRVSYVFFDNSGNFNTCAFTVTVSGNGNGGTTDTTDPVFTNCPDNIVSYVNGPGSTASVEWSVPTATDNSGVPPTVTGSLAPPVNLGVGSTTASYTATDAAGNQATCTFSVSIILDTEAPTITNCPSDITEVLPAGSSSVSVPWSEPSASDNSGSVSVTRSDNPNSFFAAGINVITYTFTDPAGNEAICSFTITVTSGNNTGNPCASNPCPANQDCYYRPDPPEYLCLNQRNRRDVSQDDCMCLNGGVCIPDGWSYSCACPSNFTGVLCEKKRASMGSDSTKPLTPMELEMHQDRDGSFETWLMGAVMVLLGFVIVILAVTVSRLAPRTAAARTDAIDKANLVY</sequence>
<comment type="caution">
    <text evidence="3">Lacks conserved residue(s) required for the propagation of feature annotation.</text>
</comment>
<feature type="transmembrane region" description="Helical" evidence="5">
    <location>
        <begin position="4275"/>
        <end position="4296"/>
    </location>
</feature>
<feature type="region of interest" description="Disordered" evidence="4">
    <location>
        <begin position="3069"/>
        <end position="3098"/>
    </location>
</feature>
<feature type="region of interest" description="Disordered" evidence="4">
    <location>
        <begin position="1393"/>
        <end position="1420"/>
    </location>
</feature>
<feature type="disulfide bond" evidence="3">
    <location>
        <begin position="3452"/>
        <end position="3461"/>
    </location>
</feature>
<dbReference type="GeneID" id="110974758"/>
<dbReference type="PANTHER" id="PTHR24273:SF32">
    <property type="entry name" value="HYALIN"/>
    <property type="match status" value="1"/>
</dbReference>
<feature type="disulfide bond" evidence="3">
    <location>
        <begin position="3641"/>
        <end position="3650"/>
    </location>
</feature>
<dbReference type="InterPro" id="IPR003410">
    <property type="entry name" value="HYR_dom"/>
</dbReference>
<feature type="domain" description="EGF-like" evidence="8">
    <location>
        <begin position="3253"/>
        <end position="3292"/>
    </location>
</feature>
<feature type="region of interest" description="Disordered" evidence="4">
    <location>
        <begin position="2149"/>
        <end position="2176"/>
    </location>
</feature>
<feature type="domain" description="HYR" evidence="9">
    <location>
        <begin position="2122"/>
        <end position="2204"/>
    </location>
</feature>
<dbReference type="OrthoDB" id="10043087at2759"/>
<keyword evidence="3" id="KW-0245">EGF-like domain</keyword>
<evidence type="ECO:0000259" key="7">
    <source>
        <dbReference type="PROSITE" id="PS01180"/>
    </source>
</evidence>
<feature type="region of interest" description="Disordered" evidence="4">
    <location>
        <begin position="2567"/>
        <end position="2594"/>
    </location>
</feature>
<feature type="domain" description="HYR" evidence="9">
    <location>
        <begin position="3742"/>
        <end position="3825"/>
    </location>
</feature>
<dbReference type="Pfam" id="PF00431">
    <property type="entry name" value="CUB"/>
    <property type="match status" value="1"/>
</dbReference>
<feature type="compositionally biased region" description="Polar residues" evidence="4">
    <location>
        <begin position="1316"/>
        <end position="1331"/>
    </location>
</feature>
<evidence type="ECO:0000256" key="3">
    <source>
        <dbReference type="PROSITE-ProRule" id="PRU00076"/>
    </source>
</evidence>
<feature type="disulfide bond" evidence="3">
    <location>
        <begin position="3282"/>
        <end position="3291"/>
    </location>
</feature>
<feature type="domain" description="CUB" evidence="7">
    <location>
        <begin position="51"/>
        <end position="192"/>
    </location>
</feature>
<feature type="domain" description="HYR" evidence="9">
    <location>
        <begin position="1534"/>
        <end position="1616"/>
    </location>
</feature>
<feature type="domain" description="HYR" evidence="9">
    <location>
        <begin position="2542"/>
        <end position="2624"/>
    </location>
</feature>
<dbReference type="Pfam" id="PF02494">
    <property type="entry name" value="HYR"/>
    <property type="match status" value="42"/>
</dbReference>
<feature type="domain" description="HYR" evidence="9">
    <location>
        <begin position="1618"/>
        <end position="1700"/>
    </location>
</feature>